<feature type="compositionally biased region" description="Acidic residues" evidence="5">
    <location>
        <begin position="84"/>
        <end position="114"/>
    </location>
</feature>
<keyword evidence="2" id="KW-0645">Protease</keyword>
<dbReference type="GO" id="GO:0008234">
    <property type="term" value="F:cysteine-type peptidase activity"/>
    <property type="evidence" value="ECO:0007669"/>
    <property type="project" value="UniProtKB-KW"/>
</dbReference>
<dbReference type="AlphaFoldDB" id="A0A9W6W9Z1"/>
<feature type="region of interest" description="Disordered" evidence="5">
    <location>
        <begin position="1"/>
        <end position="23"/>
    </location>
</feature>
<dbReference type="GO" id="GO:0019784">
    <property type="term" value="F:deNEDDylase activity"/>
    <property type="evidence" value="ECO:0007669"/>
    <property type="project" value="InterPro"/>
</dbReference>
<feature type="compositionally biased region" description="Basic and acidic residues" evidence="5">
    <location>
        <begin position="116"/>
        <end position="125"/>
    </location>
</feature>
<name>A0A9W6W9Z1_CANBO</name>
<dbReference type="PROSITE" id="PS50600">
    <property type="entry name" value="ULP_PROTEASE"/>
    <property type="match status" value="1"/>
</dbReference>
<proteinExistence type="inferred from homology"/>
<organism evidence="7 8">
    <name type="scientific">Candida boidinii</name>
    <name type="common">Yeast</name>
    <dbReference type="NCBI Taxonomy" id="5477"/>
    <lineage>
        <taxon>Eukaryota</taxon>
        <taxon>Fungi</taxon>
        <taxon>Dikarya</taxon>
        <taxon>Ascomycota</taxon>
        <taxon>Saccharomycotina</taxon>
        <taxon>Pichiomycetes</taxon>
        <taxon>Pichiales</taxon>
        <taxon>Pichiaceae</taxon>
        <taxon>Ogataea</taxon>
        <taxon>Ogataea/Candida clade</taxon>
    </lineage>
</organism>
<reference evidence="7" key="1">
    <citation type="submission" date="2023-04" db="EMBL/GenBank/DDBJ databases">
        <title>Candida boidinii NBRC 10035.</title>
        <authorList>
            <person name="Ichikawa N."/>
            <person name="Sato H."/>
            <person name="Tonouchi N."/>
        </authorList>
    </citation>
    <scope>NUCLEOTIDE SEQUENCE</scope>
    <source>
        <strain evidence="7">NBRC 10035</strain>
    </source>
</reference>
<dbReference type="PANTHER" id="PTHR46468:SF1">
    <property type="entry name" value="SENTRIN-SPECIFIC PROTEASE 8"/>
    <property type="match status" value="1"/>
</dbReference>
<feature type="region of interest" description="Disordered" evidence="5">
    <location>
        <begin position="54"/>
        <end position="169"/>
    </location>
</feature>
<keyword evidence="3" id="KW-0378">Hydrolase</keyword>
<sequence>MNNKIVFSSSKGYHLPNLNKESPSESIIQNKKIVTFGFDFFNWGNDIDIKRIEEIEQDSNHTDQDEEDEDDNTGNNEDDHTGNNEDEEDDNGEDGDEEGEDGDTVVEDNNEQGDLENSKDEISDTRRKKIKNSNKLNNKKVNKNIKSGKKVKLSKDERKEARKLKKQFKKDKKNRKAIEKLMISNGNNNNFYIPNDINEKVLNLKQIYKEILKILENKNSNSNNNSNNSNNVVTIEDISLNKEDLYNFLEDEWLNDNNIAFIYELLLKYQIKPILNKKYKFPNKELVENTVQLLMPTFTFLLMHSTDPSLLKGVLPPIEKSKFIFLPVNDNEDLGVGEGGSHWSLLLISLVDNTAIIYDSMLLANETETLKLIKNLEVYLGVKLKVINDDQTPQQINGNDCGLLVIINSIILLNRILNVPNDTYLNLNLHNLLVNAVDGRLFIMNLVKLIVSKDNNSKLLTLHL</sequence>
<keyword evidence="8" id="KW-1185">Reference proteome</keyword>
<comment type="caution">
    <text evidence="7">The sequence shown here is derived from an EMBL/GenBank/DDBJ whole genome shotgun (WGS) entry which is preliminary data.</text>
</comment>
<evidence type="ECO:0000259" key="6">
    <source>
        <dbReference type="PROSITE" id="PS50600"/>
    </source>
</evidence>
<keyword evidence="4" id="KW-0788">Thiol protease</keyword>
<evidence type="ECO:0000256" key="4">
    <source>
        <dbReference type="ARBA" id="ARBA00022807"/>
    </source>
</evidence>
<evidence type="ECO:0000313" key="8">
    <source>
        <dbReference type="Proteomes" id="UP001165120"/>
    </source>
</evidence>
<dbReference type="InterPro" id="IPR003653">
    <property type="entry name" value="Peptidase_C48_C"/>
</dbReference>
<evidence type="ECO:0000256" key="1">
    <source>
        <dbReference type="ARBA" id="ARBA00005234"/>
    </source>
</evidence>
<dbReference type="InterPro" id="IPR038765">
    <property type="entry name" value="Papain-like_cys_pep_sf"/>
</dbReference>
<feature type="domain" description="Ubiquitin-like protease family profile" evidence="6">
    <location>
        <begin position="238"/>
        <end position="412"/>
    </location>
</feature>
<dbReference type="Pfam" id="PF02902">
    <property type="entry name" value="Peptidase_C48"/>
    <property type="match status" value="1"/>
</dbReference>
<dbReference type="GO" id="GO:0006508">
    <property type="term" value="P:proteolysis"/>
    <property type="evidence" value="ECO:0007669"/>
    <property type="project" value="UniProtKB-KW"/>
</dbReference>
<protein>
    <submittedName>
        <fullName evidence="7">Unnamed protein product</fullName>
    </submittedName>
</protein>
<dbReference type="Gene3D" id="3.40.395.10">
    <property type="entry name" value="Adenoviral Proteinase, Chain A"/>
    <property type="match status" value="1"/>
</dbReference>
<dbReference type="EMBL" id="BSXN01000955">
    <property type="protein sequence ID" value="GME70797.1"/>
    <property type="molecule type" value="Genomic_DNA"/>
</dbReference>
<accession>A0A9W6W9Z1</accession>
<dbReference type="Proteomes" id="UP001165120">
    <property type="component" value="Unassembled WGS sequence"/>
</dbReference>
<dbReference type="PANTHER" id="PTHR46468">
    <property type="entry name" value="SENTRIN-SPECIFIC PROTEASE 8"/>
    <property type="match status" value="1"/>
</dbReference>
<feature type="compositionally biased region" description="Basic residues" evidence="5">
    <location>
        <begin position="126"/>
        <end position="152"/>
    </location>
</feature>
<comment type="similarity">
    <text evidence="1">Belongs to the peptidase C48 family.</text>
</comment>
<evidence type="ECO:0000313" key="7">
    <source>
        <dbReference type="EMBL" id="GME70797.1"/>
    </source>
</evidence>
<dbReference type="InterPro" id="IPR044613">
    <property type="entry name" value="Nep1/2-like"/>
</dbReference>
<evidence type="ECO:0000256" key="5">
    <source>
        <dbReference type="SAM" id="MobiDB-lite"/>
    </source>
</evidence>
<dbReference type="SUPFAM" id="SSF54001">
    <property type="entry name" value="Cysteine proteinases"/>
    <property type="match status" value="1"/>
</dbReference>
<gene>
    <name evidence="7" type="ORF">Cboi02_000296200</name>
</gene>
<feature type="compositionally biased region" description="Polar residues" evidence="5">
    <location>
        <begin position="1"/>
        <end position="11"/>
    </location>
</feature>
<evidence type="ECO:0000256" key="2">
    <source>
        <dbReference type="ARBA" id="ARBA00022670"/>
    </source>
</evidence>
<feature type="compositionally biased region" description="Basic and acidic residues" evidence="5">
    <location>
        <begin position="54"/>
        <end position="63"/>
    </location>
</feature>
<evidence type="ECO:0000256" key="3">
    <source>
        <dbReference type="ARBA" id="ARBA00022801"/>
    </source>
</evidence>
<dbReference type="GO" id="GO:0000338">
    <property type="term" value="P:protein deneddylation"/>
    <property type="evidence" value="ECO:0007669"/>
    <property type="project" value="TreeGrafter"/>
</dbReference>